<sequence>MIFLAIILLICAFPLILFLVKNMTATEANTRNSTHASDSQPLQPSHQLRKWRKARIVISFGLINKVGLLADAKELYCIALVKSDDEEQKKRQIWKQTATSLGLNEDKILFCETQRGIVAIARQLNIQLCLFTPHEKEASEILRKLPASAQPPTIGIIRKEENFESVFMKCTGAKL</sequence>
<protein>
    <submittedName>
        <fullName evidence="1">Uncharacterized protein</fullName>
    </submittedName>
</protein>
<name>A0A7S1PKA8_9EUKA</name>
<dbReference type="Pfam" id="PF22978">
    <property type="entry name" value="HAD_Pex22"/>
    <property type="match status" value="1"/>
</dbReference>
<evidence type="ECO:0000313" key="1">
    <source>
        <dbReference type="EMBL" id="CAD9085100.1"/>
    </source>
</evidence>
<reference evidence="1" key="1">
    <citation type="submission" date="2021-01" db="EMBL/GenBank/DDBJ databases">
        <authorList>
            <person name="Corre E."/>
            <person name="Pelletier E."/>
            <person name="Niang G."/>
            <person name="Scheremetjew M."/>
            <person name="Finn R."/>
            <person name="Kale V."/>
            <person name="Holt S."/>
            <person name="Cochrane G."/>
            <person name="Meng A."/>
            <person name="Brown T."/>
            <person name="Cohen L."/>
        </authorList>
    </citation>
    <scope>NUCLEOTIDE SEQUENCE</scope>
    <source>
        <strain evidence="1">WS</strain>
    </source>
</reference>
<dbReference type="AlphaFoldDB" id="A0A7S1PKA8"/>
<dbReference type="InterPro" id="IPR037485">
    <property type="entry name" value="PEX22"/>
</dbReference>
<organism evidence="1">
    <name type="scientific">Percolomonas cosmopolitus</name>
    <dbReference type="NCBI Taxonomy" id="63605"/>
    <lineage>
        <taxon>Eukaryota</taxon>
        <taxon>Discoba</taxon>
        <taxon>Heterolobosea</taxon>
        <taxon>Tetramitia</taxon>
        <taxon>Eutetramitia</taxon>
        <taxon>Percolomonadidae</taxon>
        <taxon>Percolomonas</taxon>
    </lineage>
</organism>
<dbReference type="GO" id="GO:0007031">
    <property type="term" value="P:peroxisome organization"/>
    <property type="evidence" value="ECO:0007669"/>
    <property type="project" value="InterPro"/>
</dbReference>
<accession>A0A7S1PKA8</accession>
<proteinExistence type="predicted"/>
<dbReference type="EMBL" id="HBGD01010183">
    <property type="protein sequence ID" value="CAD9085100.1"/>
    <property type="molecule type" value="Transcribed_RNA"/>
</dbReference>
<gene>
    <name evidence="1" type="ORF">PCOS0759_LOCUS8354</name>
</gene>